<dbReference type="CDD" id="cd00603">
    <property type="entry name" value="IPT_PCSR"/>
    <property type="match status" value="1"/>
</dbReference>
<feature type="non-terminal residue" evidence="1">
    <location>
        <position position="128"/>
    </location>
</feature>
<dbReference type="InterPro" id="IPR013783">
    <property type="entry name" value="Ig-like_fold"/>
</dbReference>
<dbReference type="Gene3D" id="2.60.40.10">
    <property type="entry name" value="Immunoglobulins"/>
    <property type="match status" value="1"/>
</dbReference>
<accession>A0A8X8BKW2</accession>
<dbReference type="InterPro" id="IPR014756">
    <property type="entry name" value="Ig_E-set"/>
</dbReference>
<organism evidence="1 2">
    <name type="scientific">Polypterus senegalus</name>
    <name type="common">Senegal bichir</name>
    <dbReference type="NCBI Taxonomy" id="55291"/>
    <lineage>
        <taxon>Eukaryota</taxon>
        <taxon>Metazoa</taxon>
        <taxon>Chordata</taxon>
        <taxon>Craniata</taxon>
        <taxon>Vertebrata</taxon>
        <taxon>Euteleostomi</taxon>
        <taxon>Actinopterygii</taxon>
        <taxon>Polypteriformes</taxon>
        <taxon>Polypteridae</taxon>
        <taxon>Polypterus</taxon>
    </lineage>
</organism>
<proteinExistence type="predicted"/>
<reference evidence="1 2" key="1">
    <citation type="journal article" date="2021" name="Cell">
        <title>Tracing the genetic footprints of vertebrate landing in non-teleost ray-finned fishes.</title>
        <authorList>
            <person name="Bi X."/>
            <person name="Wang K."/>
            <person name="Yang L."/>
            <person name="Pan H."/>
            <person name="Jiang H."/>
            <person name="Wei Q."/>
            <person name="Fang M."/>
            <person name="Yu H."/>
            <person name="Zhu C."/>
            <person name="Cai Y."/>
            <person name="He Y."/>
            <person name="Gan X."/>
            <person name="Zeng H."/>
            <person name="Yu D."/>
            <person name="Zhu Y."/>
            <person name="Jiang H."/>
            <person name="Qiu Q."/>
            <person name="Yang H."/>
            <person name="Zhang Y.E."/>
            <person name="Wang W."/>
            <person name="Zhu M."/>
            <person name="He S."/>
            <person name="Zhang G."/>
        </authorList>
    </citation>
    <scope>NUCLEOTIDE SEQUENCE [LARGE SCALE GENOMIC DNA]</scope>
    <source>
        <strain evidence="1">Bchr_013</strain>
    </source>
</reference>
<dbReference type="Proteomes" id="UP000886611">
    <property type="component" value="Unassembled WGS sequence"/>
</dbReference>
<sequence length="128" mass="14223">MSRIRQPPLVTGISPNEGVPWTKVTIRGENLGTGPTDLIDLDQPSAVWVEEMDCSTIRMNRKKGISPLSISPSDPLGIKPEKGKVTQKELESLFPNMSGDFTNESFSATWYLIENHSAARYVFKLQMA</sequence>
<name>A0A8X8BKW2_POLSE</name>
<protein>
    <submittedName>
        <fullName evidence="1">EXOC2 protein</fullName>
    </submittedName>
</protein>
<evidence type="ECO:0000313" key="1">
    <source>
        <dbReference type="EMBL" id="KAG2458067.1"/>
    </source>
</evidence>
<evidence type="ECO:0000313" key="2">
    <source>
        <dbReference type="Proteomes" id="UP000886611"/>
    </source>
</evidence>
<feature type="non-terminal residue" evidence="1">
    <location>
        <position position="1"/>
    </location>
</feature>
<comment type="caution">
    <text evidence="1">The sequence shown here is derived from an EMBL/GenBank/DDBJ whole genome shotgun (WGS) entry which is preliminary data.</text>
</comment>
<keyword evidence="2" id="KW-1185">Reference proteome</keyword>
<dbReference type="AlphaFoldDB" id="A0A8X8BKW2"/>
<dbReference type="SUPFAM" id="SSF81296">
    <property type="entry name" value="E set domains"/>
    <property type="match status" value="1"/>
</dbReference>
<dbReference type="EMBL" id="JAATIS010007298">
    <property type="protein sequence ID" value="KAG2458067.1"/>
    <property type="molecule type" value="Genomic_DNA"/>
</dbReference>
<gene>
    <name evidence="1" type="primary">Exoc2</name>
    <name evidence="1" type="ORF">GTO96_0018193</name>
</gene>